<comment type="caution">
    <text evidence="5">The sequence shown here is derived from an EMBL/GenBank/DDBJ whole genome shotgun (WGS) entry which is preliminary data.</text>
</comment>
<evidence type="ECO:0000256" key="3">
    <source>
        <dbReference type="ARBA" id="ARBA00022679"/>
    </source>
</evidence>
<feature type="domain" description="RNA 2-O ribose methyltransferase substrate binding" evidence="4">
    <location>
        <begin position="26"/>
        <end position="96"/>
    </location>
</feature>
<gene>
    <name evidence="5" type="ORF">LZZ85_15400</name>
</gene>
<dbReference type="GO" id="GO:0008168">
    <property type="term" value="F:methyltransferase activity"/>
    <property type="evidence" value="ECO:0007669"/>
    <property type="project" value="UniProtKB-KW"/>
</dbReference>
<dbReference type="Proteomes" id="UP001165367">
    <property type="component" value="Unassembled WGS sequence"/>
</dbReference>
<dbReference type="InterPro" id="IPR001537">
    <property type="entry name" value="SpoU_MeTrfase"/>
</dbReference>
<dbReference type="Gene3D" id="3.30.1330.30">
    <property type="match status" value="1"/>
</dbReference>
<sequence>MLSKSKVKYIQSLGQKKQRDDERLFIAEGPKIVAELLQDNPDGISHVYALPSWVEERRIDLSSSLITEVSVEELARISQLHTPNQVLAVMKQFPESPVPPLKGSIALALDTIQDPGNLGTIIRIADWFGIPRIICSHNCADQYNPKVVQSTMGSIGRVQVHYTDLEAWLGSLTDVPVYAAALQGQDILQMKRLTEGVIVIGNESKGISPAVMEKVNVRLTIPQKGKAESLNAAVATGIIVSHLV</sequence>
<dbReference type="PANTHER" id="PTHR43191:SF2">
    <property type="entry name" value="RRNA METHYLTRANSFERASE 3, MITOCHONDRIAL"/>
    <property type="match status" value="1"/>
</dbReference>
<keyword evidence="2 5" id="KW-0489">Methyltransferase</keyword>
<evidence type="ECO:0000313" key="5">
    <source>
        <dbReference type="EMBL" id="MCG2615685.1"/>
    </source>
</evidence>
<dbReference type="GO" id="GO:0032259">
    <property type="term" value="P:methylation"/>
    <property type="evidence" value="ECO:0007669"/>
    <property type="project" value="UniProtKB-KW"/>
</dbReference>
<evidence type="ECO:0000313" key="6">
    <source>
        <dbReference type="Proteomes" id="UP001165367"/>
    </source>
</evidence>
<dbReference type="InterPro" id="IPR029064">
    <property type="entry name" value="Ribosomal_eL30-like_sf"/>
</dbReference>
<dbReference type="SMART" id="SM00967">
    <property type="entry name" value="SpoU_sub_bind"/>
    <property type="match status" value="1"/>
</dbReference>
<dbReference type="InterPro" id="IPR013123">
    <property type="entry name" value="SpoU_subst-bd"/>
</dbReference>
<dbReference type="Gene3D" id="3.40.1280.10">
    <property type="match status" value="1"/>
</dbReference>
<comment type="similarity">
    <text evidence="1">Belongs to the class IV-like SAM-binding methyltransferase superfamily. RNA methyltransferase TrmH family.</text>
</comment>
<evidence type="ECO:0000256" key="1">
    <source>
        <dbReference type="ARBA" id="ARBA00007228"/>
    </source>
</evidence>
<dbReference type="SUPFAM" id="SSF55315">
    <property type="entry name" value="L30e-like"/>
    <property type="match status" value="1"/>
</dbReference>
<organism evidence="5 6">
    <name type="scientific">Terrimonas ginsenosidimutans</name>
    <dbReference type="NCBI Taxonomy" id="2908004"/>
    <lineage>
        <taxon>Bacteria</taxon>
        <taxon>Pseudomonadati</taxon>
        <taxon>Bacteroidota</taxon>
        <taxon>Chitinophagia</taxon>
        <taxon>Chitinophagales</taxon>
        <taxon>Chitinophagaceae</taxon>
        <taxon>Terrimonas</taxon>
    </lineage>
</organism>
<dbReference type="InterPro" id="IPR051259">
    <property type="entry name" value="rRNA_Methyltransferase"/>
</dbReference>
<accession>A0ABS9KTR1</accession>
<protein>
    <submittedName>
        <fullName evidence="5">RNA methyltransferase</fullName>
    </submittedName>
</protein>
<dbReference type="InterPro" id="IPR029028">
    <property type="entry name" value="Alpha/beta_knot_MTases"/>
</dbReference>
<reference evidence="5" key="1">
    <citation type="submission" date="2022-01" db="EMBL/GenBank/DDBJ databases">
        <authorList>
            <person name="Jo J.-H."/>
            <person name="Im W.-T."/>
        </authorList>
    </citation>
    <scope>NUCLEOTIDE SEQUENCE</scope>
    <source>
        <strain evidence="5">NA20</strain>
    </source>
</reference>
<dbReference type="Pfam" id="PF00588">
    <property type="entry name" value="SpoU_methylase"/>
    <property type="match status" value="1"/>
</dbReference>
<evidence type="ECO:0000256" key="2">
    <source>
        <dbReference type="ARBA" id="ARBA00022603"/>
    </source>
</evidence>
<keyword evidence="3" id="KW-0808">Transferase</keyword>
<proteinExistence type="inferred from homology"/>
<dbReference type="SUPFAM" id="SSF75217">
    <property type="entry name" value="alpha/beta knot"/>
    <property type="match status" value="1"/>
</dbReference>
<dbReference type="Pfam" id="PF22435">
    <property type="entry name" value="MRM3-like_sub_bind"/>
    <property type="match status" value="1"/>
</dbReference>
<keyword evidence="6" id="KW-1185">Reference proteome</keyword>
<dbReference type="PANTHER" id="PTHR43191">
    <property type="entry name" value="RRNA METHYLTRANSFERASE 3"/>
    <property type="match status" value="1"/>
</dbReference>
<name>A0ABS9KTR1_9BACT</name>
<dbReference type="EMBL" id="JAKLTR010000009">
    <property type="protein sequence ID" value="MCG2615685.1"/>
    <property type="molecule type" value="Genomic_DNA"/>
</dbReference>
<dbReference type="InterPro" id="IPR029026">
    <property type="entry name" value="tRNA_m1G_MTases_N"/>
</dbReference>
<dbReference type="RefSeq" id="WP_237873725.1">
    <property type="nucleotide sequence ID" value="NZ_JAKLTR010000009.1"/>
</dbReference>
<evidence type="ECO:0000259" key="4">
    <source>
        <dbReference type="SMART" id="SM00967"/>
    </source>
</evidence>
<dbReference type="InterPro" id="IPR053888">
    <property type="entry name" value="MRM3-like_sub_bind"/>
</dbReference>
<dbReference type="CDD" id="cd18109">
    <property type="entry name" value="SpoU-like_RNA-MTase"/>
    <property type="match status" value="1"/>
</dbReference>